<dbReference type="PANTHER" id="PTHR30055:SF174">
    <property type="entry name" value="TRANSCRIPTIONAL REGULATORY PROTEIN (PROBABLY TETR-FAMILY)-RELATED"/>
    <property type="match status" value="1"/>
</dbReference>
<evidence type="ECO:0000256" key="2">
    <source>
        <dbReference type="ARBA" id="ARBA00023125"/>
    </source>
</evidence>
<reference evidence="7 8" key="1">
    <citation type="submission" date="2023-12" db="EMBL/GenBank/DDBJ databases">
        <title>Streptomyces sp. V4-01.</title>
        <authorList>
            <person name="Somphong A."/>
            <person name="Phongsopitanun W."/>
        </authorList>
    </citation>
    <scope>NUCLEOTIDE SEQUENCE [LARGE SCALE GENOMIC DNA]</scope>
    <source>
        <strain evidence="7 8">V4-01</strain>
    </source>
</reference>
<evidence type="ECO:0000313" key="7">
    <source>
        <dbReference type="EMBL" id="MEE4543293.1"/>
    </source>
</evidence>
<sequence length="258" mass="27400">MSSEAPAYRRMSVEARRTQLLTAAVDLFGHRRPEDVSVDDVAAAAGVSRPLVYRYFPGGKQQLYEAAIQGAAQELIGRFAVAPQGAPTRRLADVLDRYLDYVDEHDAAYAALMRGGGVAGDGRTGAVVDGVRRRAVQQVLHHLGVARPGPRLATMVRAWIASVEAVSLIWLDEGKRPPRADVRDWLVDQFTALLLVTAARDQETADAAAPALAEETPDSPAGVLVRRLAPLAPLVAHLAKPPGDGADPPGDGADRPGG</sequence>
<dbReference type="PROSITE" id="PS50977">
    <property type="entry name" value="HTH_TETR_2"/>
    <property type="match status" value="1"/>
</dbReference>
<dbReference type="EMBL" id="JAZEWV010000010">
    <property type="protein sequence ID" value="MEE4543293.1"/>
    <property type="molecule type" value="Genomic_DNA"/>
</dbReference>
<keyword evidence="2 4" id="KW-0238">DNA-binding</keyword>
<keyword evidence="1" id="KW-0805">Transcription regulation</keyword>
<feature type="region of interest" description="Disordered" evidence="5">
    <location>
        <begin position="236"/>
        <end position="258"/>
    </location>
</feature>
<feature type="DNA-binding region" description="H-T-H motif" evidence="4">
    <location>
        <begin position="37"/>
        <end position="56"/>
    </location>
</feature>
<accession>A0ABU7PBW2</accession>
<evidence type="ECO:0000256" key="1">
    <source>
        <dbReference type="ARBA" id="ARBA00023015"/>
    </source>
</evidence>
<feature type="domain" description="HTH tetR-type" evidence="6">
    <location>
        <begin position="14"/>
        <end position="74"/>
    </location>
</feature>
<evidence type="ECO:0000256" key="4">
    <source>
        <dbReference type="PROSITE-ProRule" id="PRU00335"/>
    </source>
</evidence>
<dbReference type="Pfam" id="PF00440">
    <property type="entry name" value="TetR_N"/>
    <property type="match status" value="1"/>
</dbReference>
<dbReference type="SUPFAM" id="SSF46689">
    <property type="entry name" value="Homeodomain-like"/>
    <property type="match status" value="1"/>
</dbReference>
<dbReference type="Pfam" id="PF21943">
    <property type="entry name" value="TetR_C_46"/>
    <property type="match status" value="1"/>
</dbReference>
<name>A0ABU7PBW2_9ACTN</name>
<dbReference type="PANTHER" id="PTHR30055">
    <property type="entry name" value="HTH-TYPE TRANSCRIPTIONAL REGULATOR RUTR"/>
    <property type="match status" value="1"/>
</dbReference>
<comment type="caution">
    <text evidence="7">The sequence shown here is derived from an EMBL/GenBank/DDBJ whole genome shotgun (WGS) entry which is preliminary data.</text>
</comment>
<dbReference type="InterPro" id="IPR050109">
    <property type="entry name" value="HTH-type_TetR-like_transc_reg"/>
</dbReference>
<dbReference type="InterPro" id="IPR054129">
    <property type="entry name" value="DesT_TetR_C"/>
</dbReference>
<dbReference type="InterPro" id="IPR009057">
    <property type="entry name" value="Homeodomain-like_sf"/>
</dbReference>
<evidence type="ECO:0000256" key="5">
    <source>
        <dbReference type="SAM" id="MobiDB-lite"/>
    </source>
</evidence>
<evidence type="ECO:0000259" key="6">
    <source>
        <dbReference type="PROSITE" id="PS50977"/>
    </source>
</evidence>
<keyword evidence="8" id="KW-1185">Reference proteome</keyword>
<organism evidence="7 8">
    <name type="scientific">Actinacidiphila polyblastidii</name>
    <dbReference type="NCBI Taxonomy" id="3110430"/>
    <lineage>
        <taxon>Bacteria</taxon>
        <taxon>Bacillati</taxon>
        <taxon>Actinomycetota</taxon>
        <taxon>Actinomycetes</taxon>
        <taxon>Kitasatosporales</taxon>
        <taxon>Streptomycetaceae</taxon>
        <taxon>Actinacidiphila</taxon>
    </lineage>
</organism>
<evidence type="ECO:0000313" key="8">
    <source>
        <dbReference type="Proteomes" id="UP001344658"/>
    </source>
</evidence>
<dbReference type="RefSeq" id="WP_330795560.1">
    <property type="nucleotide sequence ID" value="NZ_JAZEWV010000010.1"/>
</dbReference>
<evidence type="ECO:0000256" key="3">
    <source>
        <dbReference type="ARBA" id="ARBA00023163"/>
    </source>
</evidence>
<keyword evidence="3" id="KW-0804">Transcription</keyword>
<gene>
    <name evidence="7" type="ORF">V2S66_15110</name>
</gene>
<dbReference type="InterPro" id="IPR001647">
    <property type="entry name" value="HTH_TetR"/>
</dbReference>
<feature type="compositionally biased region" description="Low complexity" evidence="5">
    <location>
        <begin position="236"/>
        <end position="251"/>
    </location>
</feature>
<dbReference type="Gene3D" id="1.10.357.10">
    <property type="entry name" value="Tetracycline Repressor, domain 2"/>
    <property type="match status" value="1"/>
</dbReference>
<protein>
    <submittedName>
        <fullName evidence="7">TetR/AcrR family transcriptional regulator</fullName>
    </submittedName>
</protein>
<dbReference type="Proteomes" id="UP001344658">
    <property type="component" value="Unassembled WGS sequence"/>
</dbReference>
<proteinExistence type="predicted"/>